<keyword evidence="2" id="KW-1185">Reference proteome</keyword>
<gene>
    <name evidence="1" type="ORF">Glove_450g18</name>
</gene>
<dbReference type="AlphaFoldDB" id="A0A397GRD3"/>
<dbReference type="EMBL" id="PQFF01000394">
    <property type="protein sequence ID" value="RHZ53157.1"/>
    <property type="molecule type" value="Genomic_DNA"/>
</dbReference>
<organism evidence="1 2">
    <name type="scientific">Diversispora epigaea</name>
    <dbReference type="NCBI Taxonomy" id="1348612"/>
    <lineage>
        <taxon>Eukaryota</taxon>
        <taxon>Fungi</taxon>
        <taxon>Fungi incertae sedis</taxon>
        <taxon>Mucoromycota</taxon>
        <taxon>Glomeromycotina</taxon>
        <taxon>Glomeromycetes</taxon>
        <taxon>Diversisporales</taxon>
        <taxon>Diversisporaceae</taxon>
        <taxon>Diversispora</taxon>
    </lineage>
</organism>
<reference evidence="1 2" key="1">
    <citation type="submission" date="2018-08" db="EMBL/GenBank/DDBJ databases">
        <title>Genome and evolution of the arbuscular mycorrhizal fungus Diversispora epigaea (formerly Glomus versiforme) and its bacterial endosymbionts.</title>
        <authorList>
            <person name="Sun X."/>
            <person name="Fei Z."/>
            <person name="Harrison M."/>
        </authorList>
    </citation>
    <scope>NUCLEOTIDE SEQUENCE [LARGE SCALE GENOMIC DNA]</scope>
    <source>
        <strain evidence="1 2">IT104</strain>
    </source>
</reference>
<comment type="caution">
    <text evidence="1">The sequence shown here is derived from an EMBL/GenBank/DDBJ whole genome shotgun (WGS) entry which is preliminary data.</text>
</comment>
<proteinExistence type="predicted"/>
<protein>
    <submittedName>
        <fullName evidence="1">Uncharacterized protein</fullName>
    </submittedName>
</protein>
<dbReference type="Proteomes" id="UP000266861">
    <property type="component" value="Unassembled WGS sequence"/>
</dbReference>
<sequence length="371" mass="43638">MKRQRSSTDDINEVPRKRIIFKRNTSVLEEQRKKRTLDEANKILQSLFATQQNRPTFCIPKPSEIPIKPRNKGKGVDNNSIIDNTININVDDNSEVQAYHMLYLHKMKRATDYKHRSERCNTKRGKISDYLEAYLDYVDAFYNQIQAHKNGYHYEEFFNPENFFKSIHNWVRGMDKKLTGSLKYLHAIIVKTHYDIKHERCMNKRENKELSRDEFKATVKSLKNCEEKIGEAFSLFDEAKELLGNKNLEFSGNCLDDARIVARENVNNWRVKQGYLHAIIVKTHYDIKHERCMNKRENKELSRDEFKATVKSLKNCEEKIGEAFSLFDEAKELLGNKNLEFSGNCLDDARIVARENVNNWRVKQGVNFISL</sequence>
<evidence type="ECO:0000313" key="1">
    <source>
        <dbReference type="EMBL" id="RHZ53157.1"/>
    </source>
</evidence>
<evidence type="ECO:0000313" key="2">
    <source>
        <dbReference type="Proteomes" id="UP000266861"/>
    </source>
</evidence>
<accession>A0A397GRD3</accession>
<name>A0A397GRD3_9GLOM</name>
<dbReference type="OrthoDB" id="2421250at2759"/>